<dbReference type="InterPro" id="IPR002933">
    <property type="entry name" value="Peptidase_M20"/>
</dbReference>
<feature type="compositionally biased region" description="Low complexity" evidence="3">
    <location>
        <begin position="105"/>
        <end position="121"/>
    </location>
</feature>
<keyword evidence="2" id="KW-0378">Hydrolase</keyword>
<evidence type="ECO:0000259" key="4">
    <source>
        <dbReference type="Pfam" id="PF07687"/>
    </source>
</evidence>
<feature type="region of interest" description="Disordered" evidence="3">
    <location>
        <begin position="1"/>
        <end position="21"/>
    </location>
</feature>
<feature type="domain" description="Peptidase M20 dimerisation" evidence="4">
    <location>
        <begin position="228"/>
        <end position="316"/>
    </location>
</feature>
<feature type="region of interest" description="Disordered" evidence="3">
    <location>
        <begin position="85"/>
        <end position="121"/>
    </location>
</feature>
<dbReference type="Proteomes" id="UP001501447">
    <property type="component" value="Unassembled WGS sequence"/>
</dbReference>
<evidence type="ECO:0000256" key="1">
    <source>
        <dbReference type="ARBA" id="ARBA00022723"/>
    </source>
</evidence>
<dbReference type="Pfam" id="PF01546">
    <property type="entry name" value="Peptidase_M20"/>
    <property type="match status" value="1"/>
</dbReference>
<dbReference type="Gene3D" id="3.40.630.10">
    <property type="entry name" value="Zn peptidases"/>
    <property type="match status" value="1"/>
</dbReference>
<dbReference type="EMBL" id="BAAARJ010000014">
    <property type="protein sequence ID" value="GAA2624377.1"/>
    <property type="molecule type" value="Genomic_DNA"/>
</dbReference>
<comment type="caution">
    <text evidence="5">The sequence shown here is derived from an EMBL/GenBank/DDBJ whole genome shotgun (WGS) entry which is preliminary data.</text>
</comment>
<dbReference type="InterPro" id="IPR036264">
    <property type="entry name" value="Bact_exopeptidase_dim_dom"/>
</dbReference>
<evidence type="ECO:0000313" key="5">
    <source>
        <dbReference type="EMBL" id="GAA2624377.1"/>
    </source>
</evidence>
<evidence type="ECO:0000256" key="3">
    <source>
        <dbReference type="SAM" id="MobiDB-lite"/>
    </source>
</evidence>
<dbReference type="SUPFAM" id="SSF53187">
    <property type="entry name" value="Zn-dependent exopeptidases"/>
    <property type="match status" value="1"/>
</dbReference>
<gene>
    <name evidence="5" type="ORF">GCM10009863_43570</name>
</gene>
<organism evidence="5 6">
    <name type="scientific">Streptomyces axinellae</name>
    <dbReference type="NCBI Taxonomy" id="552788"/>
    <lineage>
        <taxon>Bacteria</taxon>
        <taxon>Bacillati</taxon>
        <taxon>Actinomycetota</taxon>
        <taxon>Actinomycetes</taxon>
        <taxon>Kitasatosporales</taxon>
        <taxon>Streptomycetaceae</taxon>
        <taxon>Streptomyces</taxon>
    </lineage>
</organism>
<proteinExistence type="predicted"/>
<protein>
    <submittedName>
        <fullName evidence="5">M20 family metallopeptidase</fullName>
    </submittedName>
</protein>
<dbReference type="InterPro" id="IPR011650">
    <property type="entry name" value="Peptidase_M20_dimer"/>
</dbReference>
<feature type="compositionally biased region" description="Low complexity" evidence="3">
    <location>
        <begin position="1"/>
        <end position="10"/>
    </location>
</feature>
<dbReference type="Gene3D" id="3.30.70.360">
    <property type="match status" value="1"/>
</dbReference>
<dbReference type="InterPro" id="IPR017150">
    <property type="entry name" value="Pept_M20_glutamate_carboxypep"/>
</dbReference>
<keyword evidence="1" id="KW-0479">Metal-binding</keyword>
<sequence>MSAPASTPAPASDPLPVPGSSTLSRIAAWCREQEHQDGYLADLRRLVEQESPSDDKPLLDATADLLQELLAERLGEPTRTVRRRHPEAGDVIEAEYGGTARGSRADAGAGAAPEAEDAPGPADATVTVVGHYDTVWPAGTAAGWPFTLADGTASGPGVFDMKAGLAQGIWALRALRELGLPRPTVRFVLNGDEETGSVVSRPFIEQATEDAVATLVLEPGGEWGIKSGRKGVGIFTITVTGLEAHAGLDPAKGASAVHGLSDVIQSLVDAADLERGTSVNIGRISGGTARNVIAGEATCLVDVRVSAQEEIERMDRVLAGLATRDPRATVTVDGGWNRPPMLPGAGGRRLFALADGVAAGIREPLAELFVGGGSDANFVAALGRPVLCGMGATGDGAHARHEHVLLADLPDRVALTAGTLLGLAGEPAARQPSS</sequence>
<name>A0ABN3QEJ2_9ACTN</name>
<reference evidence="5 6" key="1">
    <citation type="journal article" date="2019" name="Int. J. Syst. Evol. Microbiol.">
        <title>The Global Catalogue of Microorganisms (GCM) 10K type strain sequencing project: providing services to taxonomists for standard genome sequencing and annotation.</title>
        <authorList>
            <consortium name="The Broad Institute Genomics Platform"/>
            <consortium name="The Broad Institute Genome Sequencing Center for Infectious Disease"/>
            <person name="Wu L."/>
            <person name="Ma J."/>
        </authorList>
    </citation>
    <scope>NUCLEOTIDE SEQUENCE [LARGE SCALE GENOMIC DNA]</scope>
    <source>
        <strain evidence="5 6">JCM 16373</strain>
    </source>
</reference>
<accession>A0ABN3QEJ2</accession>
<dbReference type="CDD" id="cd03885">
    <property type="entry name" value="M20_CPDG2"/>
    <property type="match status" value="1"/>
</dbReference>
<dbReference type="PANTHER" id="PTHR43808:SF9">
    <property type="entry name" value="BLL0789 PROTEIN"/>
    <property type="match status" value="1"/>
</dbReference>
<dbReference type="PANTHER" id="PTHR43808">
    <property type="entry name" value="ACETYLORNITHINE DEACETYLASE"/>
    <property type="match status" value="1"/>
</dbReference>
<dbReference type="RefSeq" id="WP_344568011.1">
    <property type="nucleotide sequence ID" value="NZ_BAAARJ010000014.1"/>
</dbReference>
<keyword evidence="6" id="KW-1185">Reference proteome</keyword>
<dbReference type="InterPro" id="IPR050072">
    <property type="entry name" value="Peptidase_M20A"/>
</dbReference>
<dbReference type="SUPFAM" id="SSF55031">
    <property type="entry name" value="Bacterial exopeptidase dimerisation domain"/>
    <property type="match status" value="1"/>
</dbReference>
<dbReference type="Pfam" id="PF07687">
    <property type="entry name" value="M20_dimer"/>
    <property type="match status" value="1"/>
</dbReference>
<dbReference type="PIRSF" id="PIRSF037238">
    <property type="entry name" value="Carboxypeptidase_G2"/>
    <property type="match status" value="1"/>
</dbReference>
<evidence type="ECO:0000256" key="2">
    <source>
        <dbReference type="ARBA" id="ARBA00022801"/>
    </source>
</evidence>
<evidence type="ECO:0000313" key="6">
    <source>
        <dbReference type="Proteomes" id="UP001501447"/>
    </source>
</evidence>